<dbReference type="InterPro" id="IPR023347">
    <property type="entry name" value="Lysozyme_dom_sf"/>
</dbReference>
<evidence type="ECO:0000256" key="1">
    <source>
        <dbReference type="ARBA" id="ARBA00022529"/>
    </source>
</evidence>
<keyword evidence="6" id="KW-1185">Reference proteome</keyword>
<dbReference type="Gene3D" id="1.10.530.40">
    <property type="match status" value="1"/>
</dbReference>
<dbReference type="InterPro" id="IPR051018">
    <property type="entry name" value="Bacteriophage_GH24"/>
</dbReference>
<accession>A0A1I2IQX4</accession>
<dbReference type="OrthoDB" id="982474at2"/>
<organism evidence="5 6">
    <name type="scientific">Thermoflexibacter ruber</name>
    <dbReference type="NCBI Taxonomy" id="1003"/>
    <lineage>
        <taxon>Bacteria</taxon>
        <taxon>Pseudomonadati</taxon>
        <taxon>Bacteroidota</taxon>
        <taxon>Cytophagia</taxon>
        <taxon>Cytophagales</taxon>
        <taxon>Thermoflexibacteraceae</taxon>
        <taxon>Thermoflexibacter</taxon>
    </lineage>
</organism>
<evidence type="ECO:0000256" key="4">
    <source>
        <dbReference type="RuleBase" id="RU003788"/>
    </source>
</evidence>
<dbReference type="InterPro" id="IPR033907">
    <property type="entry name" value="Endolysin_autolysin"/>
</dbReference>
<keyword evidence="1 4" id="KW-0929">Antimicrobial</keyword>
<dbReference type="GO" id="GO:0031640">
    <property type="term" value="P:killing of cells of another organism"/>
    <property type="evidence" value="ECO:0007669"/>
    <property type="project" value="UniProtKB-KW"/>
</dbReference>
<dbReference type="Pfam" id="PF00959">
    <property type="entry name" value="Phage_lysozyme"/>
    <property type="match status" value="1"/>
</dbReference>
<dbReference type="RefSeq" id="WP_091548695.1">
    <property type="nucleotide sequence ID" value="NZ_FONY01000035.1"/>
</dbReference>
<evidence type="ECO:0000256" key="2">
    <source>
        <dbReference type="ARBA" id="ARBA00022638"/>
    </source>
</evidence>
<comment type="similarity">
    <text evidence="4">Belongs to the glycosyl hydrolase 24 family.</text>
</comment>
<name>A0A1I2IQX4_9BACT</name>
<evidence type="ECO:0000313" key="6">
    <source>
        <dbReference type="Proteomes" id="UP000199513"/>
    </source>
</evidence>
<keyword evidence="2 4" id="KW-0081">Bacteriolytic enzyme</keyword>
<dbReference type="Proteomes" id="UP000199513">
    <property type="component" value="Unassembled WGS sequence"/>
</dbReference>
<dbReference type="InterPro" id="IPR023346">
    <property type="entry name" value="Lysozyme-like_dom_sf"/>
</dbReference>
<dbReference type="GO" id="GO:0042742">
    <property type="term" value="P:defense response to bacterium"/>
    <property type="evidence" value="ECO:0007669"/>
    <property type="project" value="UniProtKB-KW"/>
</dbReference>
<keyword evidence="3" id="KW-1035">Host cytoplasm</keyword>
<dbReference type="GO" id="GO:0016998">
    <property type="term" value="P:cell wall macromolecule catabolic process"/>
    <property type="evidence" value="ECO:0007669"/>
    <property type="project" value="InterPro"/>
</dbReference>
<dbReference type="GO" id="GO:0009253">
    <property type="term" value="P:peptidoglycan catabolic process"/>
    <property type="evidence" value="ECO:0007669"/>
    <property type="project" value="InterPro"/>
</dbReference>
<dbReference type="CDD" id="cd00737">
    <property type="entry name" value="lyz_endolysin_autolysin"/>
    <property type="match status" value="1"/>
</dbReference>
<evidence type="ECO:0000256" key="3">
    <source>
        <dbReference type="ARBA" id="ARBA00023200"/>
    </source>
</evidence>
<dbReference type="GO" id="GO:0003796">
    <property type="term" value="F:lysozyme activity"/>
    <property type="evidence" value="ECO:0007669"/>
    <property type="project" value="UniProtKB-EC"/>
</dbReference>
<reference evidence="5 6" key="1">
    <citation type="submission" date="2016-10" db="EMBL/GenBank/DDBJ databases">
        <authorList>
            <person name="de Groot N.N."/>
        </authorList>
    </citation>
    <scope>NUCLEOTIDE SEQUENCE [LARGE SCALE GENOMIC DNA]</scope>
    <source>
        <strain>GEY</strain>
        <strain evidence="6">DSM 9560</strain>
    </source>
</reference>
<comment type="catalytic activity">
    <reaction evidence="4">
        <text>Hydrolysis of (1-&gt;4)-beta-linkages between N-acetylmuramic acid and N-acetyl-D-glucosamine residues in a peptidoglycan and between N-acetyl-D-glucosamine residues in chitodextrins.</text>
        <dbReference type="EC" id="3.2.1.17"/>
    </reaction>
</comment>
<dbReference type="PANTHER" id="PTHR38107:SF3">
    <property type="entry name" value="LYSOZYME RRRD-RELATED"/>
    <property type="match status" value="1"/>
</dbReference>
<proteinExistence type="inferred from homology"/>
<dbReference type="AlphaFoldDB" id="A0A1I2IQX4"/>
<gene>
    <name evidence="5" type="ORF">SAMN04488541_103526</name>
</gene>
<dbReference type="InterPro" id="IPR002196">
    <property type="entry name" value="Glyco_hydro_24"/>
</dbReference>
<evidence type="ECO:0000313" key="5">
    <source>
        <dbReference type="EMBL" id="SFF44715.1"/>
    </source>
</evidence>
<sequence>MRKFLITSILSLFSSVRLGSSNPNEAGIMPPIDSQVSAKLVSEHNMAEQRFKEEDARLQVASLKTNSIVTWDSVLSMVKRRESLQLQPYTCPGGHLSVGYGHVITKGEEYLKKGITEAQADSLLHSDMEYYKDWVKKNLRLKGNQLKAMTHFCYAFGTTKLQKSTLYKKIKNGEPIEEEILKWVNIKGKPNSSLLRQRKLELAWYNNSEKH</sequence>
<dbReference type="SUPFAM" id="SSF53955">
    <property type="entry name" value="Lysozyme-like"/>
    <property type="match status" value="1"/>
</dbReference>
<dbReference type="STRING" id="1003.SAMN04488541_103526"/>
<dbReference type="PANTHER" id="PTHR38107">
    <property type="match status" value="1"/>
</dbReference>
<keyword evidence="4" id="KW-0378">Hydrolase</keyword>
<dbReference type="EMBL" id="FONY01000035">
    <property type="protein sequence ID" value="SFF44715.1"/>
    <property type="molecule type" value="Genomic_DNA"/>
</dbReference>
<protein>
    <recommendedName>
        <fullName evidence="4">Lysozyme</fullName>
        <ecNumber evidence="4">3.2.1.17</ecNumber>
    </recommendedName>
</protein>
<keyword evidence="4" id="KW-0326">Glycosidase</keyword>
<dbReference type="EC" id="3.2.1.17" evidence="4"/>